<evidence type="ECO:0000256" key="1">
    <source>
        <dbReference type="SAM" id="Phobius"/>
    </source>
</evidence>
<keyword evidence="1" id="KW-0812">Transmembrane</keyword>
<gene>
    <name evidence="2" type="ORF">HMPREF0367_02023</name>
</gene>
<protein>
    <recommendedName>
        <fullName evidence="4">Sensor histidine kinase NatK C-terminal domain-containing protein</fullName>
    </recommendedName>
</protein>
<name>U2P9V5_9FIRM</name>
<proteinExistence type="predicted"/>
<evidence type="ECO:0000313" key="2">
    <source>
        <dbReference type="EMBL" id="ERK40906.1"/>
    </source>
</evidence>
<dbReference type="Proteomes" id="UP000016658">
    <property type="component" value="Unassembled WGS sequence"/>
</dbReference>
<feature type="transmembrane region" description="Helical" evidence="1">
    <location>
        <begin position="29"/>
        <end position="47"/>
    </location>
</feature>
<feature type="transmembrane region" description="Helical" evidence="1">
    <location>
        <begin position="148"/>
        <end position="165"/>
    </location>
</feature>
<feature type="transmembrane region" description="Helical" evidence="1">
    <location>
        <begin position="6"/>
        <end position="22"/>
    </location>
</feature>
<feature type="transmembrane region" description="Helical" evidence="1">
    <location>
        <begin position="112"/>
        <end position="136"/>
    </location>
</feature>
<dbReference type="EMBL" id="AWVI01000128">
    <property type="protein sequence ID" value="ERK40906.1"/>
    <property type="molecule type" value="Genomic_DNA"/>
</dbReference>
<feature type="transmembrane region" description="Helical" evidence="1">
    <location>
        <begin position="53"/>
        <end position="71"/>
    </location>
</feature>
<sequence length="410" mass="48545">MIYVATILNIIFLIYFLCKYLSLRNNDKWFICLTFFVSCFIVLIFNQNGLNPLNKLLMFFLLYIEVLIVFYDDWKKKTLFFLLYYLIIGIGEPLSVFLIQNFRIDQWIENPLILMLMIITLSQVIYYTSAAVINYAYKSIESNLSKRFYFLFIPLLIVLVFLFYFGDYNTLFIGDHILLNIFLFCLPVIFLICLIQYYVIKVSNLKKNLEISKLNQELLESRYQYLLNQYNTNFNFLHDLLKTCTNLTVLINNKKYKELEEEIYILSDETYKKFNTIYSNSLSLSIVLNEKQQELTENDIYVTTTLLDGDLKCLSSNQQVYLFNEMISAAINSCKNFNHRRYIIVKSFMKEKSMIIQFIFSNDSIEILSKVKTITDEIDKRISSISNVKFDESNQTIEVIFSLNNASNEF</sequence>
<feature type="transmembrane region" description="Helical" evidence="1">
    <location>
        <begin position="78"/>
        <end position="100"/>
    </location>
</feature>
<feature type="transmembrane region" description="Helical" evidence="1">
    <location>
        <begin position="177"/>
        <end position="200"/>
    </location>
</feature>
<comment type="caution">
    <text evidence="2">The sequence shown here is derived from an EMBL/GenBank/DDBJ whole genome shotgun (WGS) entry which is preliminary data.</text>
</comment>
<keyword evidence="1" id="KW-1133">Transmembrane helix</keyword>
<dbReference type="HOGENOM" id="CLU_675741_0_0_9"/>
<dbReference type="AlphaFoldDB" id="U2P9V5"/>
<evidence type="ECO:0008006" key="4">
    <source>
        <dbReference type="Google" id="ProtNLM"/>
    </source>
</evidence>
<organism evidence="2 3">
    <name type="scientific">Faecalitalea cylindroides ATCC 27803</name>
    <dbReference type="NCBI Taxonomy" id="649755"/>
    <lineage>
        <taxon>Bacteria</taxon>
        <taxon>Bacillati</taxon>
        <taxon>Bacillota</taxon>
        <taxon>Erysipelotrichia</taxon>
        <taxon>Erysipelotrichales</taxon>
        <taxon>Erysipelotrichaceae</taxon>
        <taxon>Faecalitalea</taxon>
    </lineage>
</organism>
<accession>U2P9V5</accession>
<reference evidence="2 3" key="1">
    <citation type="submission" date="2013-06" db="EMBL/GenBank/DDBJ databases">
        <authorList>
            <person name="Weinstock G."/>
            <person name="Sodergren E."/>
            <person name="Lobos E.A."/>
            <person name="Fulton L."/>
            <person name="Fulton R."/>
            <person name="Courtney L."/>
            <person name="Fronick C."/>
            <person name="O'Laughlin M."/>
            <person name="Godfrey J."/>
            <person name="Wilson R.M."/>
            <person name="Miner T."/>
            <person name="Farmer C."/>
            <person name="Delehaunty K."/>
            <person name="Cordes M."/>
            <person name="Minx P."/>
            <person name="Tomlinson C."/>
            <person name="Chen J."/>
            <person name="Wollam A."/>
            <person name="Pepin K.H."/>
            <person name="Bhonagiri V."/>
            <person name="Zhang X."/>
            <person name="Warren W."/>
            <person name="Mitreva M."/>
            <person name="Mardis E.R."/>
            <person name="Wilson R.K."/>
        </authorList>
    </citation>
    <scope>NUCLEOTIDE SEQUENCE [LARGE SCALE GENOMIC DNA]</scope>
    <source>
        <strain evidence="2 3">ATCC 27803</strain>
    </source>
</reference>
<keyword evidence="1" id="KW-0472">Membrane</keyword>
<evidence type="ECO:0000313" key="3">
    <source>
        <dbReference type="Proteomes" id="UP000016658"/>
    </source>
</evidence>